<evidence type="ECO:0000256" key="3">
    <source>
        <dbReference type="SAM" id="SignalP"/>
    </source>
</evidence>
<reference evidence="5" key="1">
    <citation type="submission" date="2021-04" db="EMBL/GenBank/DDBJ databases">
        <title>Pseudonocardia sp. nov., isolated from sandy soil of mangrove forest.</title>
        <authorList>
            <person name="Zan Z."/>
            <person name="Huang R."/>
            <person name="Liu W."/>
        </authorList>
    </citation>
    <scope>NUCLEOTIDE SEQUENCE</scope>
    <source>
        <strain evidence="5">S2-4</strain>
    </source>
</reference>
<comment type="similarity">
    <text evidence="2">Belongs to the bacterial solute-binding protein 2 family.</text>
</comment>
<dbReference type="PANTHER" id="PTHR30036:SF7">
    <property type="entry name" value="ABC TRANSPORTER PERIPLASMIC-BINDING PROTEIN YPHF"/>
    <property type="match status" value="1"/>
</dbReference>
<organism evidence="5 6">
    <name type="scientific">Pseudonocardia humida</name>
    <dbReference type="NCBI Taxonomy" id="2800819"/>
    <lineage>
        <taxon>Bacteria</taxon>
        <taxon>Bacillati</taxon>
        <taxon>Actinomycetota</taxon>
        <taxon>Actinomycetes</taxon>
        <taxon>Pseudonocardiales</taxon>
        <taxon>Pseudonocardiaceae</taxon>
        <taxon>Pseudonocardia</taxon>
    </lineage>
</organism>
<accession>A0ABT1A893</accession>
<keyword evidence="3" id="KW-0732">Signal</keyword>
<name>A0ABT1A893_9PSEU</name>
<gene>
    <name evidence="5" type="ORF">KDL28_29685</name>
</gene>
<dbReference type="Gene3D" id="3.40.50.2300">
    <property type="match status" value="2"/>
</dbReference>
<sequence length="332" mass="34102">MRSTRKAMRAAAVAAALGLALAACSSQGGAQQQEGGGGGGTGGSVGGEQYTIAMVTHEQAGDTFWDRIRAGAEDAAAAHNVELRYSNGQQAPEQATLVQNAIDSQVDGLAVTLAYAEQVGPAAKSAADGGIPTVVFNSGLEQYEQFGAKMYFGSDESLAGQAAGERLAQDGGQKAICVIQEQGHVALEARCAGVAATFPNTEVLYVQGTDLPSVRSTIGAKLQEDASITHIVTLGAPYALTALESVSDAGSQAKVATFDLNVDAAKAIQEGRIIFAVDQQPYVQGYMAVASLWLNLSNGNDIGGGGPVLTGPSFVDSTNIEQIVTYAQNNTR</sequence>
<dbReference type="InterPro" id="IPR028082">
    <property type="entry name" value="Peripla_BP_I"/>
</dbReference>
<comment type="caution">
    <text evidence="5">The sequence shown here is derived from an EMBL/GenBank/DDBJ whole genome shotgun (WGS) entry which is preliminary data.</text>
</comment>
<evidence type="ECO:0000313" key="6">
    <source>
        <dbReference type="Proteomes" id="UP001165283"/>
    </source>
</evidence>
<dbReference type="InterPro" id="IPR025997">
    <property type="entry name" value="SBP_2_dom"/>
</dbReference>
<keyword evidence="6" id="KW-1185">Reference proteome</keyword>
<evidence type="ECO:0000256" key="1">
    <source>
        <dbReference type="ARBA" id="ARBA00004196"/>
    </source>
</evidence>
<dbReference type="EMBL" id="JAGSOV010000063">
    <property type="protein sequence ID" value="MCO1659251.1"/>
    <property type="molecule type" value="Genomic_DNA"/>
</dbReference>
<evidence type="ECO:0000313" key="5">
    <source>
        <dbReference type="EMBL" id="MCO1659251.1"/>
    </source>
</evidence>
<evidence type="ECO:0000256" key="2">
    <source>
        <dbReference type="ARBA" id="ARBA00007639"/>
    </source>
</evidence>
<dbReference type="Proteomes" id="UP001165283">
    <property type="component" value="Unassembled WGS sequence"/>
</dbReference>
<comment type="subcellular location">
    <subcellularLocation>
        <location evidence="1">Cell envelope</location>
    </subcellularLocation>
</comment>
<dbReference type="InterPro" id="IPR050555">
    <property type="entry name" value="Bact_Solute-Bind_Prot2"/>
</dbReference>
<feature type="domain" description="Periplasmic binding protein" evidence="4">
    <location>
        <begin position="52"/>
        <end position="297"/>
    </location>
</feature>
<dbReference type="Pfam" id="PF13407">
    <property type="entry name" value="Peripla_BP_4"/>
    <property type="match status" value="1"/>
</dbReference>
<evidence type="ECO:0000259" key="4">
    <source>
        <dbReference type="Pfam" id="PF13407"/>
    </source>
</evidence>
<proteinExistence type="inferred from homology"/>
<feature type="signal peptide" evidence="3">
    <location>
        <begin position="1"/>
        <end position="22"/>
    </location>
</feature>
<dbReference type="PANTHER" id="PTHR30036">
    <property type="entry name" value="D-XYLOSE-BINDING PERIPLASMIC PROTEIN"/>
    <property type="match status" value="1"/>
</dbReference>
<dbReference type="PROSITE" id="PS51257">
    <property type="entry name" value="PROKAR_LIPOPROTEIN"/>
    <property type="match status" value="1"/>
</dbReference>
<feature type="chain" id="PRO_5046074059" evidence="3">
    <location>
        <begin position="23"/>
        <end position="332"/>
    </location>
</feature>
<protein>
    <submittedName>
        <fullName evidence="5">Substrate-binding domain-containing protein</fullName>
    </submittedName>
</protein>
<dbReference type="SUPFAM" id="SSF53822">
    <property type="entry name" value="Periplasmic binding protein-like I"/>
    <property type="match status" value="1"/>
</dbReference>